<proteinExistence type="predicted"/>
<keyword evidence="3" id="KW-1185">Reference proteome</keyword>
<accession>A0AAW8C7G0</accession>
<organism evidence="2 3">
    <name type="scientific">Phocoenobacter atlanticus subsp. atlanticus</name>
    <dbReference type="NCBI Taxonomy" id="3061285"/>
    <lineage>
        <taxon>Bacteria</taxon>
        <taxon>Pseudomonadati</taxon>
        <taxon>Pseudomonadota</taxon>
        <taxon>Gammaproteobacteria</taxon>
        <taxon>Pasteurellales</taxon>
        <taxon>Pasteurellaceae</taxon>
        <taxon>Phocoenobacter</taxon>
        <taxon>Phocoenobacter atlanticus</taxon>
    </lineage>
</organism>
<reference evidence="2 3" key="1">
    <citation type="journal article" date="2023" name="Front. Microbiol.">
        <title>Phylogeography and host specificity of Pasteurellaceae pathogenic to sea-farmed fish in the north-east Atlantic.</title>
        <authorList>
            <person name="Gulla S."/>
            <person name="Colquhoun D.J."/>
            <person name="Olsen A.B."/>
            <person name="Spilsberg B."/>
            <person name="Lagesen K."/>
            <person name="Aakesson C.P."/>
            <person name="Strom S."/>
            <person name="Manji F."/>
            <person name="Birkbeck T.H."/>
            <person name="Nilsen H.K."/>
        </authorList>
    </citation>
    <scope>NUCLEOTIDE SEQUENCE [LARGE SCALE GENOMIC DNA]</scope>
    <source>
        <strain evidence="2 3">NVIB3131</strain>
    </source>
</reference>
<dbReference type="Proteomes" id="UP001226020">
    <property type="component" value="Unassembled WGS sequence"/>
</dbReference>
<dbReference type="AlphaFoldDB" id="A0AAW8C7G0"/>
<comment type="caution">
    <text evidence="2">The sequence shown here is derived from an EMBL/GenBank/DDBJ whole genome shotgun (WGS) entry which is preliminary data.</text>
</comment>
<evidence type="ECO:0000256" key="1">
    <source>
        <dbReference type="SAM" id="SignalP"/>
    </source>
</evidence>
<keyword evidence="1" id="KW-0732">Signal</keyword>
<feature type="chain" id="PRO_5043958986" evidence="1">
    <location>
        <begin position="24"/>
        <end position="726"/>
    </location>
</feature>
<evidence type="ECO:0000313" key="2">
    <source>
        <dbReference type="EMBL" id="MDP8147746.1"/>
    </source>
</evidence>
<evidence type="ECO:0000313" key="3">
    <source>
        <dbReference type="Proteomes" id="UP001226020"/>
    </source>
</evidence>
<dbReference type="RefSeq" id="WP_306350856.1">
    <property type="nucleotide sequence ID" value="NZ_JASAWV010000002.1"/>
</dbReference>
<dbReference type="EMBL" id="JASAXT010000002">
    <property type="protein sequence ID" value="MDP8147746.1"/>
    <property type="molecule type" value="Genomic_DNA"/>
</dbReference>
<sequence>MFSRNRILLFFIIIFSCVSNSFAEEFFYRSDKYQCPESRSDNKTWVMWARFIPQGDDIDVMFYWNPTDDATEFKVKKSDIKNGTASIKHYKIHNIENVWKGKPLVIDTGCTEKPTLMPVKNTMVNLLQDIIDTLNKRPITSNQYVLSIQKWWKLPPESWLPELDQKTIKTNYNNAWIKLYDDYPEAMRKQFQQPNISEKEAKQIVNDMMATIEQVISTYNDDDYKYKLLNVLDDMTLYWAFLHRNNPEQAKIFAVKSADELCKMASMPRRINSQTDLRWITKLPQPLWSRAYAEKVLQWARSCKKNNDKIIRTLKNEWQDIEKMVQSYPQFIEILNKKLSQPINIQTLKTPQLSNQFTDEEREGFYMSKALREFTEQHFIKPYLLSSVPNVAENLASFGKQQLSENKLTITQLGHFCSKQAENITYRELRTQIIKGCDNLLVQEIVNIGNTMPAEVEKQLEMLPQNIEGIEKLEQLTQQLRLESSYYYSDIFKKAFTDLQKSYQPAWDAIDSKYQEMDTVMSANLSKEYQSFLDEDDLDEDDLDEDDLDVINTKIKELAHKYEQFSQIDYDVIKHLDTYNATLSNLRDKLSDKAKELTCNKVWNESEFPSDYADKQINDGYFKNSSLKEAFCDMERGFKEREAIFGVKVSGVFSKTYSFFLTYQSDTNKEVTISIDLLEDDDNDNILNLDNFQTSVGKPNIQAIEKYKQRNRLMGCFKYPNVCVTQ</sequence>
<name>A0AAW8C7G0_9PAST</name>
<dbReference type="PROSITE" id="PS51257">
    <property type="entry name" value="PROKAR_LIPOPROTEIN"/>
    <property type="match status" value="1"/>
</dbReference>
<gene>
    <name evidence="2" type="ORF">QJU57_01460</name>
</gene>
<feature type="signal peptide" evidence="1">
    <location>
        <begin position="1"/>
        <end position="23"/>
    </location>
</feature>
<protein>
    <submittedName>
        <fullName evidence="2">Uncharacterized protein</fullName>
    </submittedName>
</protein>